<dbReference type="AlphaFoldDB" id="A0A9D3ZQJ8"/>
<sequence>MRIGGKVETQDAHIPSSMRRVYYRSRGRVVTIRVTGGWASSNWWNHGSCYVKLLKEFQDIRFLLDQRSEVSILHIDVIDVLTTYRTSMFEASIRSPIILTSVYGKQYSYTPTPMVSQTPRGSLFYQSGSSLQPLVPRTKDTMETKEN</sequence>
<feature type="compositionally biased region" description="Basic and acidic residues" evidence="1">
    <location>
        <begin position="137"/>
        <end position="147"/>
    </location>
</feature>
<accession>A0A9D3ZQJ8</accession>
<reference evidence="2 3" key="1">
    <citation type="journal article" date="2021" name="Plant Biotechnol. J.">
        <title>Multi-omics assisted identification of the key and species-specific regulatory components of drought-tolerant mechanisms in Gossypium stocksii.</title>
        <authorList>
            <person name="Yu D."/>
            <person name="Ke L."/>
            <person name="Zhang D."/>
            <person name="Wu Y."/>
            <person name="Sun Y."/>
            <person name="Mei J."/>
            <person name="Sun J."/>
            <person name="Sun Y."/>
        </authorList>
    </citation>
    <scope>NUCLEOTIDE SEQUENCE [LARGE SCALE GENOMIC DNA]</scope>
    <source>
        <strain evidence="3">cv. E1</strain>
        <tissue evidence="2">Leaf</tissue>
    </source>
</reference>
<protein>
    <submittedName>
        <fullName evidence="2">Uncharacterized protein</fullName>
    </submittedName>
</protein>
<evidence type="ECO:0000256" key="1">
    <source>
        <dbReference type="SAM" id="MobiDB-lite"/>
    </source>
</evidence>
<name>A0A9D3ZQJ8_9ROSI</name>
<comment type="caution">
    <text evidence="2">The sequence shown here is derived from an EMBL/GenBank/DDBJ whole genome shotgun (WGS) entry which is preliminary data.</text>
</comment>
<organism evidence="2 3">
    <name type="scientific">Gossypium stocksii</name>
    <dbReference type="NCBI Taxonomy" id="47602"/>
    <lineage>
        <taxon>Eukaryota</taxon>
        <taxon>Viridiplantae</taxon>
        <taxon>Streptophyta</taxon>
        <taxon>Embryophyta</taxon>
        <taxon>Tracheophyta</taxon>
        <taxon>Spermatophyta</taxon>
        <taxon>Magnoliopsida</taxon>
        <taxon>eudicotyledons</taxon>
        <taxon>Gunneridae</taxon>
        <taxon>Pentapetalae</taxon>
        <taxon>rosids</taxon>
        <taxon>malvids</taxon>
        <taxon>Malvales</taxon>
        <taxon>Malvaceae</taxon>
        <taxon>Malvoideae</taxon>
        <taxon>Gossypium</taxon>
    </lineage>
</organism>
<feature type="region of interest" description="Disordered" evidence="1">
    <location>
        <begin position="128"/>
        <end position="147"/>
    </location>
</feature>
<dbReference type="EMBL" id="JAIQCV010000010">
    <property type="protein sequence ID" value="KAH1056949.1"/>
    <property type="molecule type" value="Genomic_DNA"/>
</dbReference>
<gene>
    <name evidence="2" type="ORF">J1N35_035014</name>
</gene>
<proteinExistence type="predicted"/>
<keyword evidence="3" id="KW-1185">Reference proteome</keyword>
<dbReference type="Proteomes" id="UP000828251">
    <property type="component" value="Unassembled WGS sequence"/>
</dbReference>
<evidence type="ECO:0000313" key="2">
    <source>
        <dbReference type="EMBL" id="KAH1056949.1"/>
    </source>
</evidence>
<dbReference type="OrthoDB" id="1001900at2759"/>
<evidence type="ECO:0000313" key="3">
    <source>
        <dbReference type="Proteomes" id="UP000828251"/>
    </source>
</evidence>